<evidence type="ECO:0008006" key="3">
    <source>
        <dbReference type="Google" id="ProtNLM"/>
    </source>
</evidence>
<keyword evidence="2" id="KW-1185">Reference proteome</keyword>
<dbReference type="InterPro" id="IPR037891">
    <property type="entry name" value="Cdil-like_sf"/>
</dbReference>
<dbReference type="Pfam" id="PF07262">
    <property type="entry name" value="CdiI"/>
    <property type="match status" value="1"/>
</dbReference>
<protein>
    <recommendedName>
        <fullName evidence="3">DUF1436 family protein</fullName>
    </recommendedName>
</protein>
<dbReference type="SUPFAM" id="SSF160207">
    <property type="entry name" value="NMB0488-like"/>
    <property type="match status" value="1"/>
</dbReference>
<gene>
    <name evidence="1" type="ORF">RO07_13775</name>
</gene>
<reference evidence="1" key="1">
    <citation type="submission" date="2016-11" db="EMBL/GenBank/DDBJ databases">
        <title>Complete Genome Sequencing of Pandoraea pulmonicola DSM 16583.</title>
        <authorList>
            <person name="Chan K.-G."/>
        </authorList>
    </citation>
    <scope>NUCLEOTIDE SEQUENCE</scope>
    <source>
        <strain evidence="1">DSM 16583</strain>
    </source>
</reference>
<evidence type="ECO:0000313" key="1">
    <source>
        <dbReference type="EMBL" id="AJC21290.1"/>
    </source>
</evidence>
<dbReference type="Gene3D" id="3.40.1590.10">
    <property type="entry name" value="NMB0488-like"/>
    <property type="match status" value="1"/>
</dbReference>
<organism evidence="1 2">
    <name type="scientific">Pandoraea pulmonicola</name>
    <dbReference type="NCBI Taxonomy" id="93221"/>
    <lineage>
        <taxon>Bacteria</taxon>
        <taxon>Pseudomonadati</taxon>
        <taxon>Pseudomonadota</taxon>
        <taxon>Betaproteobacteria</taxon>
        <taxon>Burkholderiales</taxon>
        <taxon>Burkholderiaceae</taxon>
        <taxon>Pandoraea</taxon>
    </lineage>
</organism>
<dbReference type="InterPro" id="IPR009888">
    <property type="entry name" value="CdiI_Proteobact"/>
</dbReference>
<evidence type="ECO:0000313" key="2">
    <source>
        <dbReference type="Proteomes" id="UP000035086"/>
    </source>
</evidence>
<dbReference type="EMBL" id="CP010310">
    <property type="protein sequence ID" value="AJC21290.1"/>
    <property type="molecule type" value="Genomic_DNA"/>
</dbReference>
<dbReference type="Proteomes" id="UP000035086">
    <property type="component" value="Chromosome"/>
</dbReference>
<name>A0ABM5S0M2_PANPU</name>
<sequence>MKKITARSVAFFNGDFFYVVTQSIGMLSYPEPSADPHFLPPDVDDATLGRTLRLALSLSRSVDSEEFQRLWKSGDIQKIEDSRDAWAMNEYGYKTKRAMRRNMNCCWISVSEGEVQVKPTHHKSLDTYTGISNDGPEILHVPELASDAELGAALREGFQRCTSAVK</sequence>
<proteinExistence type="predicted"/>
<dbReference type="CDD" id="cd13445">
    <property type="entry name" value="CDI_inhibitor_EC869_like"/>
    <property type="match status" value="1"/>
</dbReference>
<dbReference type="RefSeq" id="WP_039408702.1">
    <property type="nucleotide sequence ID" value="NZ_CP010310.2"/>
</dbReference>
<accession>A0ABM5S0M2</accession>